<dbReference type="InterPro" id="IPR036291">
    <property type="entry name" value="NAD(P)-bd_dom_sf"/>
</dbReference>
<name>A0A6A7BLX7_9PLEO</name>
<dbReference type="PRINTS" id="PR00080">
    <property type="entry name" value="SDRFAMILY"/>
</dbReference>
<dbReference type="GO" id="GO:0016616">
    <property type="term" value="F:oxidoreductase activity, acting on the CH-OH group of donors, NAD or NADP as acceptor"/>
    <property type="evidence" value="ECO:0007669"/>
    <property type="project" value="TreeGrafter"/>
</dbReference>
<dbReference type="GO" id="GO:0006633">
    <property type="term" value="P:fatty acid biosynthetic process"/>
    <property type="evidence" value="ECO:0007669"/>
    <property type="project" value="TreeGrafter"/>
</dbReference>
<feature type="region of interest" description="Disordered" evidence="5">
    <location>
        <begin position="106"/>
        <end position="135"/>
    </location>
</feature>
<evidence type="ECO:0000256" key="4">
    <source>
        <dbReference type="RuleBase" id="RU000363"/>
    </source>
</evidence>
<dbReference type="PRINTS" id="PR00081">
    <property type="entry name" value="GDHRDH"/>
</dbReference>
<dbReference type="InterPro" id="IPR020904">
    <property type="entry name" value="Sc_DH/Rdtase_CS"/>
</dbReference>
<feature type="compositionally biased region" description="Low complexity" evidence="5">
    <location>
        <begin position="106"/>
        <end position="116"/>
    </location>
</feature>
<gene>
    <name evidence="6" type="ORF">T440DRAFT_108499</name>
</gene>
<dbReference type="Pfam" id="PF00106">
    <property type="entry name" value="adh_short"/>
    <property type="match status" value="1"/>
</dbReference>
<evidence type="ECO:0000256" key="5">
    <source>
        <dbReference type="SAM" id="MobiDB-lite"/>
    </source>
</evidence>
<dbReference type="PANTHER" id="PTHR42760">
    <property type="entry name" value="SHORT-CHAIN DEHYDROGENASES/REDUCTASES FAMILY MEMBER"/>
    <property type="match status" value="1"/>
</dbReference>
<dbReference type="OrthoDB" id="1669814at2759"/>
<comment type="similarity">
    <text evidence="1 4">Belongs to the short-chain dehydrogenases/reductases (SDR) family.</text>
</comment>
<feature type="compositionally biased region" description="Polar residues" evidence="5">
    <location>
        <begin position="70"/>
        <end position="84"/>
    </location>
</feature>
<dbReference type="GO" id="GO:0048038">
    <property type="term" value="F:quinone binding"/>
    <property type="evidence" value="ECO:0007669"/>
    <property type="project" value="TreeGrafter"/>
</dbReference>
<keyword evidence="2" id="KW-0521">NADP</keyword>
<reference evidence="6" key="1">
    <citation type="submission" date="2020-01" db="EMBL/GenBank/DDBJ databases">
        <authorList>
            <consortium name="DOE Joint Genome Institute"/>
            <person name="Haridas S."/>
            <person name="Albert R."/>
            <person name="Binder M."/>
            <person name="Bloem J."/>
            <person name="Labutti K."/>
            <person name="Salamov A."/>
            <person name="Andreopoulos B."/>
            <person name="Baker S.E."/>
            <person name="Barry K."/>
            <person name="Bills G."/>
            <person name="Bluhm B.H."/>
            <person name="Cannon C."/>
            <person name="Castanera R."/>
            <person name="Culley D.E."/>
            <person name="Daum C."/>
            <person name="Ezra D."/>
            <person name="Gonzalez J.B."/>
            <person name="Henrissat B."/>
            <person name="Kuo A."/>
            <person name="Liang C."/>
            <person name="Lipzen A."/>
            <person name="Lutzoni F."/>
            <person name="Magnuson J."/>
            <person name="Mondo S."/>
            <person name="Nolan M."/>
            <person name="Ohm R."/>
            <person name="Pangilinan J."/>
            <person name="Park H.-J."/>
            <person name="Ramirez L."/>
            <person name="Alfaro M."/>
            <person name="Sun H."/>
            <person name="Tritt A."/>
            <person name="Yoshinaga Y."/>
            <person name="Zwiers L.-H."/>
            <person name="Turgeon B.G."/>
            <person name="Goodwin S.B."/>
            <person name="Spatafora J.W."/>
            <person name="Crous P.W."/>
            <person name="Grigoriev I.V."/>
        </authorList>
    </citation>
    <scope>NUCLEOTIDE SEQUENCE</scope>
    <source>
        <strain evidence="6">IPT5</strain>
    </source>
</reference>
<dbReference type="SUPFAM" id="SSF51735">
    <property type="entry name" value="NAD(P)-binding Rossmann-fold domains"/>
    <property type="match status" value="1"/>
</dbReference>
<protein>
    <submittedName>
        <fullName evidence="6">NAD(P)-binding protein</fullName>
    </submittedName>
</protein>
<evidence type="ECO:0000256" key="1">
    <source>
        <dbReference type="ARBA" id="ARBA00006484"/>
    </source>
</evidence>
<dbReference type="Pfam" id="PF13561">
    <property type="entry name" value="adh_short_C2"/>
    <property type="match status" value="1"/>
</dbReference>
<evidence type="ECO:0000313" key="6">
    <source>
        <dbReference type="EMBL" id="KAF2856431.1"/>
    </source>
</evidence>
<dbReference type="InterPro" id="IPR002347">
    <property type="entry name" value="SDR_fam"/>
</dbReference>
<accession>A0A6A7BLX7</accession>
<dbReference type="PANTHER" id="PTHR42760:SF133">
    <property type="entry name" value="3-OXOACYL-[ACYL-CARRIER-PROTEIN] REDUCTASE"/>
    <property type="match status" value="1"/>
</dbReference>
<feature type="compositionally biased region" description="Low complexity" evidence="5">
    <location>
        <begin position="46"/>
        <end position="69"/>
    </location>
</feature>
<dbReference type="Proteomes" id="UP000799423">
    <property type="component" value="Unassembled WGS sequence"/>
</dbReference>
<dbReference type="PROSITE" id="PS00061">
    <property type="entry name" value="ADH_SHORT"/>
    <property type="match status" value="1"/>
</dbReference>
<dbReference type="AlphaFoldDB" id="A0A6A7BLX7"/>
<keyword evidence="7" id="KW-1185">Reference proteome</keyword>
<evidence type="ECO:0000313" key="7">
    <source>
        <dbReference type="Proteomes" id="UP000799423"/>
    </source>
</evidence>
<feature type="compositionally biased region" description="Pro residues" evidence="5">
    <location>
        <begin position="117"/>
        <end position="129"/>
    </location>
</feature>
<evidence type="ECO:0000256" key="3">
    <source>
        <dbReference type="ARBA" id="ARBA00023002"/>
    </source>
</evidence>
<evidence type="ECO:0000256" key="2">
    <source>
        <dbReference type="ARBA" id="ARBA00022857"/>
    </source>
</evidence>
<proteinExistence type="inferred from homology"/>
<sequence>MRPRHVLITGGSRGIGLAIAQLFAKTAYRCTLISRSEKDLKDAVASLRPLPSSRSSTSTRPSTSTTSTPANTNQSGPETTGGTYSYQHSYISTSISEPSFWTLPSTSTSTSTSISPSHPPFPTYLPKPPRSNHSHPSTIDILINCAGISQSSLFTRTSSSDIEQILATNLTSVMIGTRFLLRHSYLRRQSSASDQANGQGNAKMQSPVIINIASLLGLSGGHGAVAYAASKAGVLGFTRALAAEYASHGVRVNAVVPGYVDTGMTEGLNTEELSKRIPLGRFGTTAEIASAALFLAENEYAHNCVLNLDGGLSTV</sequence>
<dbReference type="Gene3D" id="3.40.50.720">
    <property type="entry name" value="NAD(P)-binding Rossmann-like Domain"/>
    <property type="match status" value="2"/>
</dbReference>
<keyword evidence="3" id="KW-0560">Oxidoreductase</keyword>
<feature type="region of interest" description="Disordered" evidence="5">
    <location>
        <begin position="45"/>
        <end position="84"/>
    </location>
</feature>
<organism evidence="6 7">
    <name type="scientific">Plenodomus tracheiphilus IPT5</name>
    <dbReference type="NCBI Taxonomy" id="1408161"/>
    <lineage>
        <taxon>Eukaryota</taxon>
        <taxon>Fungi</taxon>
        <taxon>Dikarya</taxon>
        <taxon>Ascomycota</taxon>
        <taxon>Pezizomycotina</taxon>
        <taxon>Dothideomycetes</taxon>
        <taxon>Pleosporomycetidae</taxon>
        <taxon>Pleosporales</taxon>
        <taxon>Pleosporineae</taxon>
        <taxon>Leptosphaeriaceae</taxon>
        <taxon>Plenodomus</taxon>
    </lineage>
</organism>
<dbReference type="EMBL" id="MU006289">
    <property type="protein sequence ID" value="KAF2856431.1"/>
    <property type="molecule type" value="Genomic_DNA"/>
</dbReference>